<name>A0A097PAI7_9CAUD</name>
<protein>
    <submittedName>
        <fullName evidence="1">Uncharacterized protein</fullName>
    </submittedName>
</protein>
<dbReference type="GeneID" id="24638703"/>
<dbReference type="EMBL" id="KM879221">
    <property type="protein sequence ID" value="AIU44272.1"/>
    <property type="molecule type" value="Genomic_DNA"/>
</dbReference>
<evidence type="ECO:0000313" key="1">
    <source>
        <dbReference type="EMBL" id="AIU44272.1"/>
    </source>
</evidence>
<organism evidence="1 2">
    <name type="scientific">Delftia phage RG-2014</name>
    <dbReference type="NCBI Taxonomy" id="1563661"/>
    <lineage>
        <taxon>Viruses</taxon>
        <taxon>Duplodnaviria</taxon>
        <taxon>Heunggongvirae</taxon>
        <taxon>Uroviricota</taxon>
        <taxon>Caudoviricetes</taxon>
        <taxon>Schitoviridae</taxon>
        <taxon>Dendoorenvirus</taxon>
        <taxon>Dendoorenvirus RG2014</taxon>
    </lineage>
</organism>
<dbReference type="RefSeq" id="YP_009148381.1">
    <property type="nucleotide sequence ID" value="NC_027348.2"/>
</dbReference>
<sequence length="142" mass="16199">MSQHPISFTWARKDPNGYECSSKGDKRFSAFGAYMPDGRTIEAWYQCDVKGYKPGGTEWQLGKGQPPAVPYLPGQLYQAYLGLWRLWAVRNPLLMVELYERAKKHRVLTDMFAAANEDSINQARALAQILNEWIVPEMKDGV</sequence>
<proteinExistence type="predicted"/>
<accession>A0A097PAI7</accession>
<dbReference type="KEGG" id="vg:24638703"/>
<dbReference type="Proteomes" id="UP000030040">
    <property type="component" value="Segment"/>
</dbReference>
<keyword evidence="2" id="KW-1185">Reference proteome</keyword>
<reference evidence="2" key="1">
    <citation type="submission" date="2014-10" db="EMBL/GenBank/DDBJ databases">
        <title>Draft genome sequence of lytic bacteriophage specific to a multidrug resistant bacterium Delftia tsuruhatensis ARB-1.</title>
        <authorList>
            <person name="Bhattacharjee A.S."/>
            <person name="Motlagh A.M."/>
            <person name="Goel R."/>
        </authorList>
    </citation>
    <scope>NUCLEOTIDE SEQUENCE [LARGE SCALE GENOMIC DNA]</scope>
</reference>
<gene>
    <name evidence="1" type="ORF">RG2014_018</name>
</gene>
<dbReference type="OrthoDB" id="24253at10239"/>
<evidence type="ECO:0000313" key="2">
    <source>
        <dbReference type="Proteomes" id="UP000030040"/>
    </source>
</evidence>